<keyword evidence="2" id="KW-0472">Membrane</keyword>
<organism evidence="3 4">
    <name type="scientific">Byssochlamys spectabilis (strain No. 5 / NBRC 109023)</name>
    <name type="common">Paecilomyces variotii</name>
    <dbReference type="NCBI Taxonomy" id="1356009"/>
    <lineage>
        <taxon>Eukaryota</taxon>
        <taxon>Fungi</taxon>
        <taxon>Dikarya</taxon>
        <taxon>Ascomycota</taxon>
        <taxon>Pezizomycotina</taxon>
        <taxon>Eurotiomycetes</taxon>
        <taxon>Eurotiomycetidae</taxon>
        <taxon>Eurotiales</taxon>
        <taxon>Thermoascaceae</taxon>
        <taxon>Paecilomyces</taxon>
    </lineage>
</organism>
<reference evidence="4" key="1">
    <citation type="journal article" date="2014" name="Genome Announc.">
        <title>Draft genome sequence of the formaldehyde-resistant fungus Byssochlamys spectabilis No. 5 (anamorph Paecilomyces variotii No. 5) (NBRC109023).</title>
        <authorList>
            <person name="Oka T."/>
            <person name="Ekino K."/>
            <person name="Fukuda K."/>
            <person name="Nomura Y."/>
        </authorList>
    </citation>
    <scope>NUCLEOTIDE SEQUENCE [LARGE SCALE GENOMIC DNA]</scope>
    <source>
        <strain evidence="4">No. 5 / NBRC 109023</strain>
    </source>
</reference>
<evidence type="ECO:0000313" key="3">
    <source>
        <dbReference type="EMBL" id="GAE00027.1"/>
    </source>
</evidence>
<evidence type="ECO:0000313" key="4">
    <source>
        <dbReference type="Proteomes" id="UP000018001"/>
    </source>
</evidence>
<proteinExistence type="predicted"/>
<comment type="caution">
    <text evidence="3">The sequence shown here is derived from an EMBL/GenBank/DDBJ whole genome shotgun (WGS) entry which is preliminary data.</text>
</comment>
<keyword evidence="4" id="KW-1185">Reference proteome</keyword>
<keyword evidence="2" id="KW-0812">Transmembrane</keyword>
<dbReference type="PROSITE" id="PS50005">
    <property type="entry name" value="TPR"/>
    <property type="match status" value="1"/>
</dbReference>
<sequence length="569" mass="64007">MELLIPDEQCFDESYEPYGIRLNVISSRSAGGAWTTCEKPRNDHRRSSGAVESIVFLNLTQSFKTYTLEHFGILNSTNYSTSLCERGEIRHFDTTMLSGAPRRIGAFTPRLPLQYRQATTRSFLTSSRHGSRINGGRPHVSWTLNRYPQSQNRSLSFAQRMRLGFREASKGIWRKNPILLPFALLSVAGATAFFAYVTYVRLTRIEPVYHKFPPEVADALRTAIYYTEIDMDPQKALDSYKLALKTALIQGMHPYSDEVLGIRLQVALMLEKAGLIKQATQVLERTRAESLKWVDEGREKKAISDKELSGKTETIEINDPEVLEAQQKQKELEEFEERQRDKTLKKIVGMGMKLAELYAGDYMQDEKKAEAAQVAAVELCLKEMKRRQDLGLPVGGVNEDNDAWLNLSEIATALTELGTTYVNQEKYELSIPLFMQALGMVKQVDGEATTCKQVVLLNNVATAMAGRAQQPIRPSPENPVTREQLIESAKKWAQMAIDVAAKVQPPVRDEDCDVSCVVATYNLGELAELQQKRDLAEKYYREAKALAKGLGFDDGVDMADTALKRIGKK</sequence>
<evidence type="ECO:0000256" key="2">
    <source>
        <dbReference type="SAM" id="Phobius"/>
    </source>
</evidence>
<dbReference type="InParanoid" id="V5GD72"/>
<dbReference type="PANTHER" id="PTHR28142:SF1">
    <property type="entry name" value="MITOCHONDRIAL INNER MEMBRANE I-AAA PROTEASE SUPERCOMPLEX SUBUNIT MGR3-RELATED"/>
    <property type="match status" value="1"/>
</dbReference>
<evidence type="ECO:0000256" key="1">
    <source>
        <dbReference type="PROSITE-ProRule" id="PRU00339"/>
    </source>
</evidence>
<dbReference type="OrthoDB" id="10050400at2759"/>
<feature type="repeat" description="TPR" evidence="1">
    <location>
        <begin position="411"/>
        <end position="444"/>
    </location>
</feature>
<accession>V5GD72</accession>
<dbReference type="InterPro" id="IPR019734">
    <property type="entry name" value="TPR_rpt"/>
</dbReference>
<dbReference type="AlphaFoldDB" id="V5GD72"/>
<dbReference type="InterPro" id="IPR040201">
    <property type="entry name" value="Mrg3-like"/>
</dbReference>
<name>V5GD72_BYSSN</name>
<dbReference type="SUPFAM" id="SSF48452">
    <property type="entry name" value="TPR-like"/>
    <property type="match status" value="1"/>
</dbReference>
<dbReference type="GO" id="GO:0031942">
    <property type="term" value="C:i-AAA complex"/>
    <property type="evidence" value="ECO:0007669"/>
    <property type="project" value="TreeGrafter"/>
</dbReference>
<dbReference type="InterPro" id="IPR011990">
    <property type="entry name" value="TPR-like_helical_dom_sf"/>
</dbReference>
<dbReference type="PANTHER" id="PTHR28142">
    <property type="entry name" value="MITOCHONDRIAL INNER MEMBRANE I-AAA PROTEASE SUPERCOMPLEX SUBUNIT MGR3-RELATED"/>
    <property type="match status" value="1"/>
</dbReference>
<dbReference type="CDD" id="cd24145">
    <property type="entry name" value="Mgr3-like"/>
    <property type="match status" value="1"/>
</dbReference>
<dbReference type="SMART" id="SM00028">
    <property type="entry name" value="TPR"/>
    <property type="match status" value="2"/>
</dbReference>
<gene>
    <name evidence="3" type="ORF">PVAR5_8758</name>
</gene>
<dbReference type="GO" id="GO:0006515">
    <property type="term" value="P:protein quality control for misfolded or incompletely synthesized proteins"/>
    <property type="evidence" value="ECO:0007669"/>
    <property type="project" value="TreeGrafter"/>
</dbReference>
<dbReference type="Proteomes" id="UP000018001">
    <property type="component" value="Unassembled WGS sequence"/>
</dbReference>
<keyword evidence="2" id="KW-1133">Transmembrane helix</keyword>
<dbReference type="EMBL" id="BAUL01000346">
    <property type="protein sequence ID" value="GAE00027.1"/>
    <property type="molecule type" value="Genomic_DNA"/>
</dbReference>
<dbReference type="GO" id="GO:0051787">
    <property type="term" value="F:misfolded protein binding"/>
    <property type="evidence" value="ECO:0007669"/>
    <property type="project" value="TreeGrafter"/>
</dbReference>
<keyword evidence="1" id="KW-0802">TPR repeat</keyword>
<feature type="transmembrane region" description="Helical" evidence="2">
    <location>
        <begin position="178"/>
        <end position="199"/>
    </location>
</feature>
<protein>
    <submittedName>
        <fullName evidence="3">TPR domain protein</fullName>
    </submittedName>
</protein>
<dbReference type="HOGENOM" id="CLU_027223_2_0_1"/>
<dbReference type="eggNOG" id="ENOG502RZH4">
    <property type="taxonomic scope" value="Eukaryota"/>
</dbReference>
<dbReference type="Gene3D" id="1.25.40.10">
    <property type="entry name" value="Tetratricopeptide repeat domain"/>
    <property type="match status" value="1"/>
</dbReference>